<dbReference type="PANTHER" id="PTHR43078">
    <property type="entry name" value="UDP-GLUCURONIC ACID DECARBOXYLASE-RELATED"/>
    <property type="match status" value="1"/>
</dbReference>
<gene>
    <name evidence="6" type="ORF">EDD61_12120</name>
</gene>
<dbReference type="GO" id="GO:0005737">
    <property type="term" value="C:cytoplasm"/>
    <property type="evidence" value="ECO:0007669"/>
    <property type="project" value="TreeGrafter"/>
</dbReference>
<dbReference type="Pfam" id="PF01370">
    <property type="entry name" value="Epimerase"/>
    <property type="match status" value="1"/>
</dbReference>
<dbReference type="PANTHER" id="PTHR43078:SF6">
    <property type="entry name" value="UDP-GLUCURONIC ACID DECARBOXYLASE 1"/>
    <property type="match status" value="1"/>
</dbReference>
<evidence type="ECO:0000256" key="4">
    <source>
        <dbReference type="ARBA" id="ARBA00023239"/>
    </source>
</evidence>
<evidence type="ECO:0000313" key="7">
    <source>
        <dbReference type="Proteomes" id="UP000295773"/>
    </source>
</evidence>
<evidence type="ECO:0000256" key="2">
    <source>
        <dbReference type="ARBA" id="ARBA00022793"/>
    </source>
</evidence>
<keyword evidence="3" id="KW-0520">NAD</keyword>
<dbReference type="InterPro" id="IPR044516">
    <property type="entry name" value="UXS-like"/>
</dbReference>
<name>A0A4R3T3V9_9FIRM</name>
<dbReference type="SUPFAM" id="SSF51735">
    <property type="entry name" value="NAD(P)-binding Rossmann-fold domains"/>
    <property type="match status" value="1"/>
</dbReference>
<comment type="cofactor">
    <cofactor evidence="1">
        <name>NAD(+)</name>
        <dbReference type="ChEBI" id="CHEBI:57540"/>
    </cofactor>
</comment>
<dbReference type="InterPro" id="IPR001509">
    <property type="entry name" value="Epimerase_deHydtase"/>
</dbReference>
<dbReference type="Gene3D" id="3.40.50.720">
    <property type="entry name" value="NAD(P)-binding Rossmann-like Domain"/>
    <property type="match status" value="1"/>
</dbReference>
<sequence>MNPIVKEDLQRICAQDIAWDKLKDAAVLVTGASGMVGTYFVRTVLALNETRKMNATVICVVRNPKKIPEDIANNPAVTIVAHDVSKPMVYDGKVDYIIHAASPASPLIMREDPVGTIAANTLGAFYTLSLAKEKNAKGYMFISSREIYGQPDENQEFFYENTYGLVDPLDARSCYPEGKKAAETMCASFHKQYGLNTKIARLAHTYGPGMSIYDGRVQADFLKNVLFNEDIVLKSDGSSVRTYTYIADAIAGMWRILLNGEELAYNIGDENGKVSIRELAELLVKINPEKHLKLCFDIPKDANTGCAPFTMGILSSERLRELGWQPLNTIEEGFTRTLRYLEYEKANGRL</sequence>
<dbReference type="EMBL" id="SMBP01000021">
    <property type="protein sequence ID" value="TCU55689.1"/>
    <property type="molecule type" value="Genomic_DNA"/>
</dbReference>
<keyword evidence="7" id="KW-1185">Reference proteome</keyword>
<protein>
    <submittedName>
        <fullName evidence="6">Nucleoside-diphosphate-sugar epimerase</fullName>
    </submittedName>
</protein>
<evidence type="ECO:0000313" key="6">
    <source>
        <dbReference type="EMBL" id="TCU55689.1"/>
    </source>
</evidence>
<dbReference type="GO" id="GO:0042732">
    <property type="term" value="P:D-xylose metabolic process"/>
    <property type="evidence" value="ECO:0007669"/>
    <property type="project" value="InterPro"/>
</dbReference>
<organism evidence="6 7">
    <name type="scientific">Longicatena caecimuris</name>
    <dbReference type="NCBI Taxonomy" id="1796635"/>
    <lineage>
        <taxon>Bacteria</taxon>
        <taxon>Bacillati</taxon>
        <taxon>Bacillota</taxon>
        <taxon>Erysipelotrichia</taxon>
        <taxon>Erysipelotrichales</taxon>
        <taxon>Erysipelotrichaceae</taxon>
        <taxon>Longicatena</taxon>
    </lineage>
</organism>
<comment type="caution">
    <text evidence="6">The sequence shown here is derived from an EMBL/GenBank/DDBJ whole genome shotgun (WGS) entry which is preliminary data.</text>
</comment>
<proteinExistence type="predicted"/>
<dbReference type="InterPro" id="IPR036291">
    <property type="entry name" value="NAD(P)-bd_dom_sf"/>
</dbReference>
<keyword evidence="2" id="KW-0210">Decarboxylase</keyword>
<keyword evidence="4" id="KW-0456">Lyase</keyword>
<evidence type="ECO:0000256" key="1">
    <source>
        <dbReference type="ARBA" id="ARBA00001911"/>
    </source>
</evidence>
<dbReference type="GO" id="GO:0048040">
    <property type="term" value="F:UDP-glucuronate decarboxylase activity"/>
    <property type="evidence" value="ECO:0007669"/>
    <property type="project" value="TreeGrafter"/>
</dbReference>
<evidence type="ECO:0000256" key="3">
    <source>
        <dbReference type="ARBA" id="ARBA00023027"/>
    </source>
</evidence>
<feature type="domain" description="NAD-dependent epimerase/dehydratase" evidence="5">
    <location>
        <begin position="27"/>
        <end position="268"/>
    </location>
</feature>
<evidence type="ECO:0000259" key="5">
    <source>
        <dbReference type="Pfam" id="PF01370"/>
    </source>
</evidence>
<reference evidence="6 7" key="1">
    <citation type="submission" date="2019-03" db="EMBL/GenBank/DDBJ databases">
        <title>Genomic Encyclopedia of Type Strains, Phase IV (KMG-IV): sequencing the most valuable type-strain genomes for metagenomic binning, comparative biology and taxonomic classification.</title>
        <authorList>
            <person name="Goeker M."/>
        </authorList>
    </citation>
    <scope>NUCLEOTIDE SEQUENCE [LARGE SCALE GENOMIC DNA]</scope>
    <source>
        <strain evidence="6 7">DSM 29481</strain>
    </source>
</reference>
<dbReference type="Proteomes" id="UP000295773">
    <property type="component" value="Unassembled WGS sequence"/>
</dbReference>
<accession>A0A4R3T3V9</accession>
<dbReference type="AlphaFoldDB" id="A0A4R3T3V9"/>
<dbReference type="GO" id="GO:0070403">
    <property type="term" value="F:NAD+ binding"/>
    <property type="evidence" value="ECO:0007669"/>
    <property type="project" value="InterPro"/>
</dbReference>
<dbReference type="RefSeq" id="WP_008978206.1">
    <property type="nucleotide sequence ID" value="NZ_DBGDHU010000008.1"/>
</dbReference>